<organism evidence="3 4">
    <name type="scientific">Thauera terpenica 58Eu</name>
    <dbReference type="NCBI Taxonomy" id="1348657"/>
    <lineage>
        <taxon>Bacteria</taxon>
        <taxon>Pseudomonadati</taxon>
        <taxon>Pseudomonadota</taxon>
        <taxon>Betaproteobacteria</taxon>
        <taxon>Rhodocyclales</taxon>
        <taxon>Zoogloeaceae</taxon>
        <taxon>Thauera</taxon>
    </lineage>
</organism>
<dbReference type="EMBL" id="ATJV01000081">
    <property type="protein sequence ID" value="EPZ14433.1"/>
    <property type="molecule type" value="Genomic_DNA"/>
</dbReference>
<accession>T0AUX7</accession>
<dbReference type="PANTHER" id="PTHR34700:SF4">
    <property type="entry name" value="PHAGE-LIKE ELEMENT PBSX PROTEIN XKDP"/>
    <property type="match status" value="1"/>
</dbReference>
<feature type="chain" id="PRO_5004573807" description="LysM domain-containing protein" evidence="1">
    <location>
        <begin position="23"/>
        <end position="342"/>
    </location>
</feature>
<name>T0AUX7_9RHOO</name>
<dbReference type="CDD" id="cd00118">
    <property type="entry name" value="LysM"/>
    <property type="match status" value="1"/>
</dbReference>
<dbReference type="PROSITE" id="PS51782">
    <property type="entry name" value="LYSM"/>
    <property type="match status" value="1"/>
</dbReference>
<dbReference type="SUPFAM" id="SSF54106">
    <property type="entry name" value="LysM domain"/>
    <property type="match status" value="1"/>
</dbReference>
<reference evidence="3 4" key="1">
    <citation type="submission" date="2013-06" db="EMBL/GenBank/DDBJ databases">
        <title>Draft genome sequence of Thauera terpenica.</title>
        <authorList>
            <person name="Liu B."/>
            <person name="Frostegard A.H."/>
            <person name="Shapleigh J.P."/>
        </authorList>
    </citation>
    <scope>NUCLEOTIDE SEQUENCE [LARGE SCALE GENOMIC DNA]</scope>
    <source>
        <strain evidence="3 4">58Eu</strain>
    </source>
</reference>
<dbReference type="STRING" id="1348657.M622_05485"/>
<dbReference type="InterPro" id="IPR052196">
    <property type="entry name" value="Bact_Kbp"/>
</dbReference>
<dbReference type="RefSeq" id="WP_021250386.1">
    <property type="nucleotide sequence ID" value="NZ_ATJV01000081.1"/>
</dbReference>
<evidence type="ECO:0000256" key="1">
    <source>
        <dbReference type="SAM" id="SignalP"/>
    </source>
</evidence>
<dbReference type="OrthoDB" id="9765158at2"/>
<feature type="domain" description="LysM" evidence="2">
    <location>
        <begin position="34"/>
        <end position="83"/>
    </location>
</feature>
<keyword evidence="1" id="KW-0732">Signal</keyword>
<keyword evidence="4" id="KW-1185">Reference proteome</keyword>
<dbReference type="InterPro" id="IPR018392">
    <property type="entry name" value="LysM"/>
</dbReference>
<protein>
    <recommendedName>
        <fullName evidence="2">LysM domain-containing protein</fullName>
    </recommendedName>
</protein>
<dbReference type="Proteomes" id="UP000015455">
    <property type="component" value="Unassembled WGS sequence"/>
</dbReference>
<evidence type="ECO:0000259" key="2">
    <source>
        <dbReference type="PROSITE" id="PS51782"/>
    </source>
</evidence>
<dbReference type="eggNOG" id="COG1652">
    <property type="taxonomic scope" value="Bacteria"/>
</dbReference>
<evidence type="ECO:0000313" key="3">
    <source>
        <dbReference type="EMBL" id="EPZ14433.1"/>
    </source>
</evidence>
<proteinExistence type="predicted"/>
<dbReference type="PANTHER" id="PTHR34700">
    <property type="entry name" value="POTASSIUM BINDING PROTEIN KBP"/>
    <property type="match status" value="1"/>
</dbReference>
<gene>
    <name evidence="3" type="ORF">M622_05485</name>
</gene>
<feature type="signal peptide" evidence="1">
    <location>
        <begin position="1"/>
        <end position="22"/>
    </location>
</feature>
<sequence>MIRIIFSLLLSIAALFSTAAVAQSGVQLADNAPDSYTVVKGDTLWDISGRFLSEPWRWPEVWRLNREQIHNPHLIYPGQIVMLDRSGPWLTIGRRIGGTERLQPKVYEEALEAAVPSIPVHAIEPFLNKPLVIEQATLEGAATIIATETSRVLTGAGDTIFATDVDADTEVWQIMRPARPLKDPVSGEIIAFEADYLGTARVTARGEPTTLEITSAVEEIGTGDLMLPSEPIDVFSFAPHAPDRDIDGRVVSIYRGVSETGRMHVIALGVGEQDGVERGHVLSLFRNRGSAVYRGKNGKETYKLPEKAYGVVFVFRVFNRVSYALVMETDGPVSVGDAVRKP</sequence>
<dbReference type="AlphaFoldDB" id="T0AUX7"/>
<dbReference type="InterPro" id="IPR036779">
    <property type="entry name" value="LysM_dom_sf"/>
</dbReference>
<dbReference type="Pfam" id="PF01476">
    <property type="entry name" value="LysM"/>
    <property type="match status" value="1"/>
</dbReference>
<comment type="caution">
    <text evidence="3">The sequence shown here is derived from an EMBL/GenBank/DDBJ whole genome shotgun (WGS) entry which is preliminary data.</text>
</comment>
<dbReference type="PATRIC" id="fig|1348657.5.peg.2987"/>
<dbReference type="Gene3D" id="3.10.350.10">
    <property type="entry name" value="LysM domain"/>
    <property type="match status" value="1"/>
</dbReference>
<dbReference type="SMART" id="SM00257">
    <property type="entry name" value="LysM"/>
    <property type="match status" value="1"/>
</dbReference>
<evidence type="ECO:0000313" key="4">
    <source>
        <dbReference type="Proteomes" id="UP000015455"/>
    </source>
</evidence>